<dbReference type="Gramene" id="Pp3c6_7880V3.1">
    <property type="protein sequence ID" value="PAC:32976527.CDS.1"/>
    <property type="gene ID" value="Pp3c6_7880"/>
</dbReference>
<dbReference type="InParanoid" id="A0A2K1KES5"/>
<evidence type="ECO:0000256" key="1">
    <source>
        <dbReference type="SAM" id="MobiDB-lite"/>
    </source>
</evidence>
<sequence length="269" mass="29788">MLESAKENEKKAHKTAEEMLLEIEASLWSIFEDLRLSSSKKTHCDENDLTTLIPHNGNNEESTGRVSDTSTSRVADISNSWVADTGNGRTSDTRIGQVADTNTGRAANTNTGWVSNTDTSQVSDTGTGRVSDAGASHSATQDDTPERWVHGRVDINTRIQLSLDHQTSNCLHNLTHKTAIHTIQAPRGKNQGEVHIKTLVYDTQPNHLSLDINPLKSQDSDQYALINMAVVNTKKFKIWRFTKQSVYGNEKSILSLFLPPFVHSNFSTD</sequence>
<keyword evidence="4" id="KW-1185">Reference proteome</keyword>
<gene>
    <name evidence="2" type="ORF">PHYPA_008654</name>
</gene>
<dbReference type="AlphaFoldDB" id="A0A2K1KES5"/>
<evidence type="ECO:0000313" key="4">
    <source>
        <dbReference type="Proteomes" id="UP000006727"/>
    </source>
</evidence>
<dbReference type="Proteomes" id="UP000006727">
    <property type="component" value="Chromosome 6"/>
</dbReference>
<accession>A0A2K1KES5</accession>
<dbReference type="PaxDb" id="3218-PP1S282_36V6.1"/>
<feature type="compositionally biased region" description="Polar residues" evidence="1">
    <location>
        <begin position="113"/>
        <end position="128"/>
    </location>
</feature>
<dbReference type="EMBL" id="ABEU02000006">
    <property type="protein sequence ID" value="PNR52280.1"/>
    <property type="molecule type" value="Genomic_DNA"/>
</dbReference>
<evidence type="ECO:0000313" key="2">
    <source>
        <dbReference type="EMBL" id="PNR52280.1"/>
    </source>
</evidence>
<organism evidence="2">
    <name type="scientific">Physcomitrium patens</name>
    <name type="common">Spreading-leaved earth moss</name>
    <name type="synonym">Physcomitrella patens</name>
    <dbReference type="NCBI Taxonomy" id="3218"/>
    <lineage>
        <taxon>Eukaryota</taxon>
        <taxon>Viridiplantae</taxon>
        <taxon>Streptophyta</taxon>
        <taxon>Embryophyta</taxon>
        <taxon>Bryophyta</taxon>
        <taxon>Bryophytina</taxon>
        <taxon>Bryopsida</taxon>
        <taxon>Funariidae</taxon>
        <taxon>Funariales</taxon>
        <taxon>Funariaceae</taxon>
        <taxon>Physcomitrium</taxon>
    </lineage>
</organism>
<feature type="compositionally biased region" description="Low complexity" evidence="1">
    <location>
        <begin position="101"/>
        <end position="112"/>
    </location>
</feature>
<protein>
    <submittedName>
        <fullName evidence="2 3">Uncharacterized protein</fullName>
    </submittedName>
</protein>
<feature type="compositionally biased region" description="Polar residues" evidence="1">
    <location>
        <begin position="56"/>
        <end position="94"/>
    </location>
</feature>
<feature type="region of interest" description="Disordered" evidence="1">
    <location>
        <begin position="49"/>
        <end position="144"/>
    </location>
</feature>
<reference evidence="2 4" key="2">
    <citation type="journal article" date="2018" name="Plant J.">
        <title>The Physcomitrella patens chromosome-scale assembly reveals moss genome structure and evolution.</title>
        <authorList>
            <person name="Lang D."/>
            <person name="Ullrich K.K."/>
            <person name="Murat F."/>
            <person name="Fuchs J."/>
            <person name="Jenkins J."/>
            <person name="Haas F.B."/>
            <person name="Piednoel M."/>
            <person name="Gundlach H."/>
            <person name="Van Bel M."/>
            <person name="Meyberg R."/>
            <person name="Vives C."/>
            <person name="Morata J."/>
            <person name="Symeonidi A."/>
            <person name="Hiss M."/>
            <person name="Muchero W."/>
            <person name="Kamisugi Y."/>
            <person name="Saleh O."/>
            <person name="Blanc G."/>
            <person name="Decker E.L."/>
            <person name="van Gessel N."/>
            <person name="Grimwood J."/>
            <person name="Hayes R.D."/>
            <person name="Graham S.W."/>
            <person name="Gunter L.E."/>
            <person name="McDaniel S.F."/>
            <person name="Hoernstein S.N.W."/>
            <person name="Larsson A."/>
            <person name="Li F.W."/>
            <person name="Perroud P.F."/>
            <person name="Phillips J."/>
            <person name="Ranjan P."/>
            <person name="Rokshar D.S."/>
            <person name="Rothfels C.J."/>
            <person name="Schneider L."/>
            <person name="Shu S."/>
            <person name="Stevenson D.W."/>
            <person name="Thummler F."/>
            <person name="Tillich M."/>
            <person name="Villarreal Aguilar J.C."/>
            <person name="Widiez T."/>
            <person name="Wong G.K."/>
            <person name="Wymore A."/>
            <person name="Zhang Y."/>
            <person name="Zimmer A.D."/>
            <person name="Quatrano R.S."/>
            <person name="Mayer K.F.X."/>
            <person name="Goodstein D."/>
            <person name="Casacuberta J.M."/>
            <person name="Vandepoele K."/>
            <person name="Reski R."/>
            <person name="Cuming A.C."/>
            <person name="Tuskan G.A."/>
            <person name="Maumus F."/>
            <person name="Salse J."/>
            <person name="Schmutz J."/>
            <person name="Rensing S.A."/>
        </authorList>
    </citation>
    <scope>NUCLEOTIDE SEQUENCE [LARGE SCALE GENOMIC DNA]</scope>
    <source>
        <strain evidence="3 4">cv. Gransden 2004</strain>
    </source>
</reference>
<dbReference type="EnsemblPlants" id="Pp3c6_7880V3.1">
    <property type="protein sequence ID" value="PAC:32976527.CDS.1"/>
    <property type="gene ID" value="Pp3c6_7880"/>
</dbReference>
<proteinExistence type="predicted"/>
<evidence type="ECO:0000313" key="3">
    <source>
        <dbReference type="EnsemblPlants" id="PAC:32976527.CDS.1"/>
    </source>
</evidence>
<reference evidence="2 4" key="1">
    <citation type="journal article" date="2008" name="Science">
        <title>The Physcomitrella genome reveals evolutionary insights into the conquest of land by plants.</title>
        <authorList>
            <person name="Rensing S."/>
            <person name="Lang D."/>
            <person name="Zimmer A."/>
            <person name="Terry A."/>
            <person name="Salamov A."/>
            <person name="Shapiro H."/>
            <person name="Nishiyama T."/>
            <person name="Perroud P.-F."/>
            <person name="Lindquist E."/>
            <person name="Kamisugi Y."/>
            <person name="Tanahashi T."/>
            <person name="Sakakibara K."/>
            <person name="Fujita T."/>
            <person name="Oishi K."/>
            <person name="Shin-I T."/>
            <person name="Kuroki Y."/>
            <person name="Toyoda A."/>
            <person name="Suzuki Y."/>
            <person name="Hashimoto A."/>
            <person name="Yamaguchi K."/>
            <person name="Sugano A."/>
            <person name="Kohara Y."/>
            <person name="Fujiyama A."/>
            <person name="Anterola A."/>
            <person name="Aoki S."/>
            <person name="Ashton N."/>
            <person name="Barbazuk W.B."/>
            <person name="Barker E."/>
            <person name="Bennetzen J."/>
            <person name="Bezanilla M."/>
            <person name="Blankenship R."/>
            <person name="Cho S.H."/>
            <person name="Dutcher S."/>
            <person name="Estelle M."/>
            <person name="Fawcett J.A."/>
            <person name="Gundlach H."/>
            <person name="Hanada K."/>
            <person name="Heyl A."/>
            <person name="Hicks K.A."/>
            <person name="Hugh J."/>
            <person name="Lohr M."/>
            <person name="Mayer K."/>
            <person name="Melkozernov A."/>
            <person name="Murata T."/>
            <person name="Nelson D."/>
            <person name="Pils B."/>
            <person name="Prigge M."/>
            <person name="Reiss B."/>
            <person name="Renner T."/>
            <person name="Rombauts S."/>
            <person name="Rushton P."/>
            <person name="Sanderfoot A."/>
            <person name="Schween G."/>
            <person name="Shiu S.-H."/>
            <person name="Stueber K."/>
            <person name="Theodoulou F.L."/>
            <person name="Tu H."/>
            <person name="Van de Peer Y."/>
            <person name="Verrier P.J."/>
            <person name="Waters E."/>
            <person name="Wood A."/>
            <person name="Yang L."/>
            <person name="Cove D."/>
            <person name="Cuming A."/>
            <person name="Hasebe M."/>
            <person name="Lucas S."/>
            <person name="Mishler D.B."/>
            <person name="Reski R."/>
            <person name="Grigoriev I."/>
            <person name="Quatrano R.S."/>
            <person name="Boore J.L."/>
        </authorList>
    </citation>
    <scope>NUCLEOTIDE SEQUENCE [LARGE SCALE GENOMIC DNA]</scope>
    <source>
        <strain evidence="3 4">cv. Gransden 2004</strain>
    </source>
</reference>
<reference evidence="3" key="3">
    <citation type="submission" date="2020-12" db="UniProtKB">
        <authorList>
            <consortium name="EnsemblPlants"/>
        </authorList>
    </citation>
    <scope>IDENTIFICATION</scope>
</reference>
<name>A0A2K1KES5_PHYPA</name>